<feature type="domain" description="Smr" evidence="1">
    <location>
        <begin position="15"/>
        <end position="79"/>
    </location>
</feature>
<proteinExistence type="predicted"/>
<dbReference type="OrthoDB" id="145890at2157"/>
<sequence>MAQFEVDIFNRCVEVDLHDYSHRTAIMAAREKIKEAYEHGFRHIRLIHGSTDIRHKKDGGSIKFTLRSMLRSGELARWVQEKESKNHRISDGSITLALRPNPTPVDRDWKEMPLCDY</sequence>
<dbReference type="EMBL" id="JMIY01000003">
    <property type="protein sequence ID" value="KCZ72242.1"/>
    <property type="molecule type" value="Genomic_DNA"/>
</dbReference>
<organism evidence="2 3">
    <name type="scientific">Candidatus Methanoperedens nitratireducens</name>
    <dbReference type="NCBI Taxonomy" id="1392998"/>
    <lineage>
        <taxon>Archaea</taxon>
        <taxon>Methanobacteriati</taxon>
        <taxon>Methanobacteriota</taxon>
        <taxon>Stenosarchaea group</taxon>
        <taxon>Methanomicrobia</taxon>
        <taxon>Methanosarcinales</taxon>
        <taxon>ANME-2 cluster</taxon>
        <taxon>Candidatus Methanoperedentaceae</taxon>
        <taxon>Candidatus Methanoperedens</taxon>
    </lineage>
</organism>
<dbReference type="Gene3D" id="3.30.1370.110">
    <property type="match status" value="1"/>
</dbReference>
<keyword evidence="3" id="KW-1185">Reference proteome</keyword>
<name>A0A062V4G3_9EURY</name>
<protein>
    <submittedName>
        <fullName evidence="2">Smr domain-containing protein</fullName>
    </submittedName>
</protein>
<evidence type="ECO:0000259" key="1">
    <source>
        <dbReference type="Pfam" id="PF01713"/>
    </source>
</evidence>
<evidence type="ECO:0000313" key="3">
    <source>
        <dbReference type="Proteomes" id="UP000027153"/>
    </source>
</evidence>
<gene>
    <name evidence="2" type="ORF">ANME2D_01647</name>
</gene>
<accession>A0A062V4G3</accession>
<dbReference type="SUPFAM" id="SSF160443">
    <property type="entry name" value="SMR domain-like"/>
    <property type="match status" value="1"/>
</dbReference>
<evidence type="ECO:0000313" key="2">
    <source>
        <dbReference type="EMBL" id="KCZ72242.1"/>
    </source>
</evidence>
<reference evidence="2 3" key="1">
    <citation type="journal article" date="2013" name="Nature">
        <title>Anaerobic oxidation of methane coupled to nitrate reduction in a novel archaeal lineage.</title>
        <authorList>
            <person name="Haroon M.F."/>
            <person name="Hu S."/>
            <person name="Shi Y."/>
            <person name="Imelfort M."/>
            <person name="Keller J."/>
            <person name="Hugenholtz P."/>
            <person name="Yuan Z."/>
            <person name="Tyson G.W."/>
        </authorList>
    </citation>
    <scope>NUCLEOTIDE SEQUENCE [LARGE SCALE GENOMIC DNA]</scope>
    <source>
        <strain evidence="2 3">ANME-2d</strain>
    </source>
</reference>
<dbReference type="Pfam" id="PF01713">
    <property type="entry name" value="Smr"/>
    <property type="match status" value="1"/>
</dbReference>
<dbReference type="InterPro" id="IPR002625">
    <property type="entry name" value="Smr_dom"/>
</dbReference>
<dbReference type="InterPro" id="IPR036063">
    <property type="entry name" value="Smr_dom_sf"/>
</dbReference>
<dbReference type="Proteomes" id="UP000027153">
    <property type="component" value="Unassembled WGS sequence"/>
</dbReference>
<dbReference type="RefSeq" id="WP_048090326.1">
    <property type="nucleotide sequence ID" value="NZ_JMIY01000003.1"/>
</dbReference>
<dbReference type="AlphaFoldDB" id="A0A062V4G3"/>
<comment type="caution">
    <text evidence="2">The sequence shown here is derived from an EMBL/GenBank/DDBJ whole genome shotgun (WGS) entry which is preliminary data.</text>
</comment>